<reference evidence="2" key="1">
    <citation type="journal article" date="2019" name="Int. J. Syst. Evol. Microbiol.">
        <title>The Global Catalogue of Microorganisms (GCM) 10K type strain sequencing project: providing services to taxonomists for standard genome sequencing and annotation.</title>
        <authorList>
            <consortium name="The Broad Institute Genomics Platform"/>
            <consortium name="The Broad Institute Genome Sequencing Center for Infectious Disease"/>
            <person name="Wu L."/>
            <person name="Ma J."/>
        </authorList>
    </citation>
    <scope>NUCLEOTIDE SEQUENCE [LARGE SCALE GENOMIC DNA]</scope>
    <source>
        <strain evidence="2">JCM 18019</strain>
    </source>
</reference>
<evidence type="ECO:0000313" key="1">
    <source>
        <dbReference type="EMBL" id="GAA5089367.1"/>
    </source>
</evidence>
<organism evidence="1 2">
    <name type="scientific">Chryseobacterium ginsengisoli</name>
    <dbReference type="NCBI Taxonomy" id="363853"/>
    <lineage>
        <taxon>Bacteria</taxon>
        <taxon>Pseudomonadati</taxon>
        <taxon>Bacteroidota</taxon>
        <taxon>Flavobacteriia</taxon>
        <taxon>Flavobacteriales</taxon>
        <taxon>Weeksellaceae</taxon>
        <taxon>Chryseobacterium group</taxon>
        <taxon>Chryseobacterium</taxon>
    </lineage>
</organism>
<comment type="caution">
    <text evidence="1">The sequence shown here is derived from an EMBL/GenBank/DDBJ whole genome shotgun (WGS) entry which is preliminary data.</text>
</comment>
<dbReference type="RefSeq" id="WP_345201541.1">
    <property type="nucleotide sequence ID" value="NZ_BAABHX010000002.1"/>
</dbReference>
<name>A0ABP9M5T1_9FLAO</name>
<dbReference type="EMBL" id="BAABHX010000002">
    <property type="protein sequence ID" value="GAA5089367.1"/>
    <property type="molecule type" value="Genomic_DNA"/>
</dbReference>
<accession>A0ABP9M5T1</accession>
<gene>
    <name evidence="1" type="ORF">GCM10023210_14110</name>
</gene>
<protein>
    <submittedName>
        <fullName evidence="1">Uncharacterized protein</fullName>
    </submittedName>
</protein>
<sequence length="353" mass="41212">MEKDNKIYIQQPFREQYTLTIASEVNAVSALIISTVELRYDFQVLDIRDDHIEVRLLMLDNRIVKANNPMVKEVAQVSQVFGRMYNELHLNLSPKGKVLKVLNTDLILSKWGETKTEMQKYISGNPELEQAMSLNDTIFNSPEKVKVAVQANEFFQVYFGQIFEEIIPRAKKISGTNIFNTANLEWNINIDEMVSKSTEEKICISSDANPVRPFSPGYLNAAYHQFKEQLEINPLHVKMFQSEERVIERNTGKLDEAIIKKVEEVEPKKLYQKFTYKMISDTEKKLQQEKLNSSKAKEATPDITPEIVRENAKPEIYKVVEGKEFTLEEWKIYEERQWKIHQEKKKKKGFFGF</sequence>
<evidence type="ECO:0000313" key="2">
    <source>
        <dbReference type="Proteomes" id="UP001500353"/>
    </source>
</evidence>
<keyword evidence="2" id="KW-1185">Reference proteome</keyword>
<proteinExistence type="predicted"/>
<dbReference type="Proteomes" id="UP001500353">
    <property type="component" value="Unassembled WGS sequence"/>
</dbReference>